<keyword evidence="3" id="KW-1185">Reference proteome</keyword>
<gene>
    <name evidence="2" type="primary">hemP</name>
    <name evidence="2" type="ORF">EUB48_12440</name>
</gene>
<dbReference type="AlphaFoldDB" id="A0A515DC65"/>
<dbReference type="Gene3D" id="2.10.70.10">
    <property type="entry name" value="Complement Module, domain 1"/>
    <property type="match status" value="1"/>
</dbReference>
<evidence type="ECO:0000313" key="3">
    <source>
        <dbReference type="Proteomes" id="UP000316798"/>
    </source>
</evidence>
<dbReference type="OrthoDB" id="5348353at2"/>
<dbReference type="InterPro" id="IPR019600">
    <property type="entry name" value="Hemin_uptake_protein_HemP"/>
</dbReference>
<dbReference type="Pfam" id="PF10636">
    <property type="entry name" value="hemP"/>
    <property type="match status" value="1"/>
</dbReference>
<feature type="region of interest" description="Disordered" evidence="1">
    <location>
        <begin position="1"/>
        <end position="39"/>
    </location>
</feature>
<dbReference type="EMBL" id="CP035503">
    <property type="protein sequence ID" value="QDL37997.1"/>
    <property type="molecule type" value="Genomic_DNA"/>
</dbReference>
<proteinExistence type="predicted"/>
<feature type="compositionally biased region" description="Low complexity" evidence="1">
    <location>
        <begin position="18"/>
        <end position="27"/>
    </location>
</feature>
<dbReference type="Proteomes" id="UP000316798">
    <property type="component" value="Chromosome"/>
</dbReference>
<organism evidence="2 3">
    <name type="scientific">Rhodoferax sediminis</name>
    <dbReference type="NCBI Taxonomy" id="2509614"/>
    <lineage>
        <taxon>Bacteria</taxon>
        <taxon>Pseudomonadati</taxon>
        <taxon>Pseudomonadota</taxon>
        <taxon>Betaproteobacteria</taxon>
        <taxon>Burkholderiales</taxon>
        <taxon>Comamonadaceae</taxon>
        <taxon>Rhodoferax</taxon>
    </lineage>
</organism>
<dbReference type="KEGG" id="rhf:EUB48_12440"/>
<reference evidence="2 3" key="1">
    <citation type="submission" date="2019-01" db="EMBL/GenBank/DDBJ databases">
        <title>Genomic insights into a novel species Rhodoferax sp.</title>
        <authorList>
            <person name="Jin L."/>
        </authorList>
    </citation>
    <scope>NUCLEOTIDE SEQUENCE [LARGE SCALE GENOMIC DNA]</scope>
    <source>
        <strain evidence="2 3">CHu59-6-5</strain>
    </source>
</reference>
<protein>
    <submittedName>
        <fullName evidence="2">Hemin uptake protein HemP</fullName>
    </submittedName>
</protein>
<accession>A0A515DC65</accession>
<dbReference type="RefSeq" id="WP_142819420.1">
    <property type="nucleotide sequence ID" value="NZ_CP035503.1"/>
</dbReference>
<sequence length="73" mass="7896">MPHAPIDEPDSGQALRLHAGAPAQEAEGAARRRAPHAMESADLFKGEKTVEISHNGVIYRLQATRLGKLILTK</sequence>
<evidence type="ECO:0000313" key="2">
    <source>
        <dbReference type="EMBL" id="QDL37997.1"/>
    </source>
</evidence>
<evidence type="ECO:0000256" key="1">
    <source>
        <dbReference type="SAM" id="MobiDB-lite"/>
    </source>
</evidence>
<name>A0A515DC65_9BURK</name>